<keyword evidence="4 9" id="KW-0547">Nucleotide-binding</keyword>
<dbReference type="PANTHER" id="PTHR43895:SF152">
    <property type="entry name" value="SERINE_THREONINE-PROTEIN KINASE TOS3"/>
    <property type="match status" value="1"/>
</dbReference>
<reference evidence="12 13" key="1">
    <citation type="journal article" date="2019" name="Front. Genet.">
        <title>Whole-Genome Sequencing of the Opportunistic Yeast Pathogen Candida inconspicua Uncovers Its Hybrid Origin.</title>
        <authorList>
            <person name="Mixao V."/>
            <person name="Hansen A.P."/>
            <person name="Saus E."/>
            <person name="Boekhout T."/>
            <person name="Lass-Florl C."/>
            <person name="Gabaldon T."/>
        </authorList>
    </citation>
    <scope>NUCLEOTIDE SEQUENCE [LARGE SCALE GENOMIC DNA]</scope>
    <source>
        <strain evidence="12 13">CBS 180</strain>
    </source>
</reference>
<keyword evidence="3" id="KW-0808">Transferase</keyword>
<keyword evidence="6 9" id="KW-0067">ATP-binding</keyword>
<dbReference type="AlphaFoldDB" id="A0A4T0X5J5"/>
<protein>
    <recommendedName>
        <fullName evidence="1">non-specific serine/threonine protein kinase</fullName>
        <ecNumber evidence="1">2.7.11.1</ecNumber>
    </recommendedName>
</protein>
<dbReference type="PROSITE" id="PS50011">
    <property type="entry name" value="PROTEIN_KINASE_DOM"/>
    <property type="match status" value="1"/>
</dbReference>
<proteinExistence type="predicted"/>
<evidence type="ECO:0000256" key="6">
    <source>
        <dbReference type="ARBA" id="ARBA00022840"/>
    </source>
</evidence>
<dbReference type="GO" id="GO:0050793">
    <property type="term" value="P:regulation of developmental process"/>
    <property type="evidence" value="ECO:0007669"/>
    <property type="project" value="UniProtKB-ARBA"/>
</dbReference>
<comment type="catalytic activity">
    <reaction evidence="8">
        <text>L-seryl-[protein] + ATP = O-phospho-L-seryl-[protein] + ADP + H(+)</text>
        <dbReference type="Rhea" id="RHEA:17989"/>
        <dbReference type="Rhea" id="RHEA-COMP:9863"/>
        <dbReference type="Rhea" id="RHEA-COMP:11604"/>
        <dbReference type="ChEBI" id="CHEBI:15378"/>
        <dbReference type="ChEBI" id="CHEBI:29999"/>
        <dbReference type="ChEBI" id="CHEBI:30616"/>
        <dbReference type="ChEBI" id="CHEBI:83421"/>
        <dbReference type="ChEBI" id="CHEBI:456216"/>
        <dbReference type="EC" id="2.7.11.1"/>
    </reaction>
</comment>
<gene>
    <name evidence="12" type="ORF">CANINC_001132</name>
</gene>
<dbReference type="EC" id="2.7.11.1" evidence="1"/>
<dbReference type="FunFam" id="3.30.200.20:FF:000206">
    <property type="entry name" value="Serine/threonine-protein kinase Ssp1"/>
    <property type="match status" value="1"/>
</dbReference>
<keyword evidence="13" id="KW-1185">Reference proteome</keyword>
<keyword evidence="5" id="KW-0418">Kinase</keyword>
<evidence type="ECO:0000256" key="1">
    <source>
        <dbReference type="ARBA" id="ARBA00012513"/>
    </source>
</evidence>
<evidence type="ECO:0000256" key="5">
    <source>
        <dbReference type="ARBA" id="ARBA00022777"/>
    </source>
</evidence>
<feature type="compositionally biased region" description="Low complexity" evidence="10">
    <location>
        <begin position="65"/>
        <end position="92"/>
    </location>
</feature>
<dbReference type="STRING" id="52247.A0A4T0X5J5"/>
<evidence type="ECO:0000313" key="12">
    <source>
        <dbReference type="EMBL" id="TID30252.1"/>
    </source>
</evidence>
<dbReference type="SUPFAM" id="SSF56112">
    <property type="entry name" value="Protein kinase-like (PK-like)"/>
    <property type="match status" value="1"/>
</dbReference>
<sequence length="1113" mass="122727">MTDNTSKVSTTRSIITDSSSHIPKINVQTQMSPLVNPASVLQPKYSTDLTSTTKLNVSGLCNGFTTSDSDSSPSRTSRSSTLSTTNDDNSNNVKKSHSHLKISELAHKVTDFLFSTRRSIDVHSTSMSSSIEPSSRQYTDSANQSPIPSRENSHISLSNLARTGGRHMKSKRRSFLSKPLSPSRDSQQEGSILPHNNSSSSLSSRNGKFACHDDEPQGKNSHVKETHYVHVEYDPITRKRVLNTYEILSDLGAGQHGKVKLAKHIDTGKLVAIKIVDRTGKPALMLNSLSRGKKQTQEDKIRKEIAIMKKCDHPHVVKLIEVLDAESSRKIYLVLEYLEKGEVKWQMTQEDVFNKVKMTDSTIHYEDCVSEPLLTYDETRRIFGDTLCGLDYLHHQGIIHRDIKPSNLLVGKDNEVKISDFGVSFASNLDGEHQDDVELARTAGTPAFLAPELCAISGKAKVTYKIDIWALGVTLYCLLFGQLPFSAESEFKLFEKINNEEVMFPDVTRWRVAKQLTDHEMNKAMDLIRKLLDKNPESRIEIDQIREHKFLTDGIPGNKWLCDKSAWDKGKQIDVSNEEVNAAIIGLGNRIKTSLSAAFRRRKHNDRENLDDDASVSMSSMLKSFPMMGLKEDCSYILSEETNKSPSSVSLSLLNDQNTTERHVQSRPTTGLTMANATFDFDHSEEEKEDQGSVIKGGSPCGTTVEEIKANEAIHQTDLDDNKKECQAEDKEYDYRDDLQQNDVNLAINPSFASLDSFYDDSYAKFMTPSVSTGFGFGGTRPGLPARSSMRIPSNSTSPNVTPYEHSNGSNDLNIGRSPVTAFTLSGVNANSVLRGAKMGKSRTSPIQSTTNMGAFNVGSALRHHSAIGRTQHPTNPMIRSESNEAKKVSPPNKLNVGAENAPGNTENDSLHVTPSFSIRSPNNPLVDRLHSNDLERKGSLSRRAIFTSGTNDSDDGNDSDESVTFTAPRVQVDTPQIDDIPRTLNKNAIYGTKINLIQPSYNNSSAEDSDDGGDSDDELFISFGRPKTDNLKNKALGLPPLDTNPPCVSMENVLGSTPTIVDVPANIYQSETSSMGNSDKLSTPNFIIAGGPKTDDIVVMTSVDDDDLFGQR</sequence>
<dbReference type="InterPro" id="IPR011009">
    <property type="entry name" value="Kinase-like_dom_sf"/>
</dbReference>
<evidence type="ECO:0000259" key="11">
    <source>
        <dbReference type="PROSITE" id="PS50011"/>
    </source>
</evidence>
<dbReference type="GO" id="GO:0005524">
    <property type="term" value="F:ATP binding"/>
    <property type="evidence" value="ECO:0007669"/>
    <property type="project" value="UniProtKB-UniRule"/>
</dbReference>
<dbReference type="FunFam" id="1.10.510.10:FF:000571">
    <property type="entry name" value="Maternal embryonic leucine zipper kinase"/>
    <property type="match status" value="1"/>
</dbReference>
<dbReference type="PROSITE" id="PS00107">
    <property type="entry name" value="PROTEIN_KINASE_ATP"/>
    <property type="match status" value="1"/>
</dbReference>
<accession>A0A4T0X5J5</accession>
<dbReference type="InterPro" id="IPR000719">
    <property type="entry name" value="Prot_kinase_dom"/>
</dbReference>
<evidence type="ECO:0000256" key="2">
    <source>
        <dbReference type="ARBA" id="ARBA00022527"/>
    </source>
</evidence>
<name>A0A4T0X5J5_9ASCO</name>
<feature type="compositionally biased region" description="Low complexity" evidence="10">
    <location>
        <begin position="124"/>
        <end position="135"/>
    </location>
</feature>
<dbReference type="EMBL" id="SELW01000166">
    <property type="protein sequence ID" value="TID30252.1"/>
    <property type="molecule type" value="Genomic_DNA"/>
</dbReference>
<comment type="caution">
    <text evidence="12">The sequence shown here is derived from an EMBL/GenBank/DDBJ whole genome shotgun (WGS) entry which is preliminary data.</text>
</comment>
<feature type="binding site" evidence="9">
    <location>
        <position position="274"/>
    </location>
    <ligand>
        <name>ATP</name>
        <dbReference type="ChEBI" id="CHEBI:30616"/>
    </ligand>
</feature>
<dbReference type="Gene3D" id="1.10.510.10">
    <property type="entry name" value="Transferase(Phosphotransferase) domain 1"/>
    <property type="match status" value="1"/>
</dbReference>
<dbReference type="PANTHER" id="PTHR43895">
    <property type="entry name" value="CALCIUM/CALMODULIN-DEPENDENT PROTEIN KINASE KINASE-RELATED"/>
    <property type="match status" value="1"/>
</dbReference>
<feature type="region of interest" description="Disordered" evidence="10">
    <location>
        <begin position="123"/>
        <end position="226"/>
    </location>
</feature>
<evidence type="ECO:0000256" key="8">
    <source>
        <dbReference type="ARBA" id="ARBA00048679"/>
    </source>
</evidence>
<feature type="compositionally biased region" description="Basic and acidic residues" evidence="10">
    <location>
        <begin position="210"/>
        <end position="226"/>
    </location>
</feature>
<dbReference type="Pfam" id="PF00069">
    <property type="entry name" value="Pkinase"/>
    <property type="match status" value="1"/>
</dbReference>
<feature type="region of interest" description="Disordered" evidence="10">
    <location>
        <begin position="647"/>
        <end position="668"/>
    </location>
</feature>
<feature type="domain" description="Protein kinase" evidence="11">
    <location>
        <begin position="245"/>
        <end position="551"/>
    </location>
</feature>
<feature type="compositionally biased region" description="Polar residues" evidence="10">
    <location>
        <begin position="183"/>
        <end position="197"/>
    </location>
</feature>
<dbReference type="PROSITE" id="PS00108">
    <property type="entry name" value="PROTEIN_KINASE_ST"/>
    <property type="match status" value="1"/>
</dbReference>
<evidence type="ECO:0000256" key="4">
    <source>
        <dbReference type="ARBA" id="ARBA00022741"/>
    </source>
</evidence>
<dbReference type="GO" id="GO:0004674">
    <property type="term" value="F:protein serine/threonine kinase activity"/>
    <property type="evidence" value="ECO:0007669"/>
    <property type="project" value="UniProtKB-KW"/>
</dbReference>
<dbReference type="InterPro" id="IPR017441">
    <property type="entry name" value="Protein_kinase_ATP_BS"/>
</dbReference>
<dbReference type="CDD" id="cd14008">
    <property type="entry name" value="STKc_LKB1_CaMKK"/>
    <property type="match status" value="1"/>
</dbReference>
<feature type="region of interest" description="Disordered" evidence="10">
    <location>
        <begin position="869"/>
        <end position="930"/>
    </location>
</feature>
<evidence type="ECO:0000256" key="3">
    <source>
        <dbReference type="ARBA" id="ARBA00022679"/>
    </source>
</evidence>
<organism evidence="12 13">
    <name type="scientific">Pichia inconspicua</name>
    <dbReference type="NCBI Taxonomy" id="52247"/>
    <lineage>
        <taxon>Eukaryota</taxon>
        <taxon>Fungi</taxon>
        <taxon>Dikarya</taxon>
        <taxon>Ascomycota</taxon>
        <taxon>Saccharomycotina</taxon>
        <taxon>Pichiomycetes</taxon>
        <taxon>Pichiales</taxon>
        <taxon>Pichiaceae</taxon>
        <taxon>Pichia</taxon>
    </lineage>
</organism>
<feature type="compositionally biased region" description="Basic residues" evidence="10">
    <location>
        <begin position="164"/>
        <end position="175"/>
    </location>
</feature>
<dbReference type="GO" id="GO:0001558">
    <property type="term" value="P:regulation of cell growth"/>
    <property type="evidence" value="ECO:0007669"/>
    <property type="project" value="UniProtKB-ARBA"/>
</dbReference>
<evidence type="ECO:0000256" key="10">
    <source>
        <dbReference type="SAM" id="MobiDB-lite"/>
    </source>
</evidence>
<dbReference type="InterPro" id="IPR008271">
    <property type="entry name" value="Ser/Thr_kinase_AS"/>
</dbReference>
<dbReference type="GO" id="GO:0030447">
    <property type="term" value="P:filamentous growth"/>
    <property type="evidence" value="ECO:0007669"/>
    <property type="project" value="UniProtKB-ARBA"/>
</dbReference>
<evidence type="ECO:0000256" key="9">
    <source>
        <dbReference type="PROSITE-ProRule" id="PRU10141"/>
    </source>
</evidence>
<evidence type="ECO:0000313" key="13">
    <source>
        <dbReference type="Proteomes" id="UP000307173"/>
    </source>
</evidence>
<keyword evidence="2" id="KW-0723">Serine/threonine-protein kinase</keyword>
<dbReference type="GO" id="GO:0007165">
    <property type="term" value="P:signal transduction"/>
    <property type="evidence" value="ECO:0007669"/>
    <property type="project" value="TreeGrafter"/>
</dbReference>
<feature type="compositionally biased region" description="Polar residues" evidence="10">
    <location>
        <begin position="903"/>
        <end position="924"/>
    </location>
</feature>
<dbReference type="Proteomes" id="UP000307173">
    <property type="component" value="Unassembled WGS sequence"/>
</dbReference>
<dbReference type="OrthoDB" id="68483at2759"/>
<feature type="region of interest" description="Disordered" evidence="10">
    <location>
        <begin position="63"/>
        <end position="99"/>
    </location>
</feature>
<comment type="catalytic activity">
    <reaction evidence="7">
        <text>L-threonyl-[protein] + ATP = O-phospho-L-threonyl-[protein] + ADP + H(+)</text>
        <dbReference type="Rhea" id="RHEA:46608"/>
        <dbReference type="Rhea" id="RHEA-COMP:11060"/>
        <dbReference type="Rhea" id="RHEA-COMP:11605"/>
        <dbReference type="ChEBI" id="CHEBI:15378"/>
        <dbReference type="ChEBI" id="CHEBI:30013"/>
        <dbReference type="ChEBI" id="CHEBI:30616"/>
        <dbReference type="ChEBI" id="CHEBI:61977"/>
        <dbReference type="ChEBI" id="CHEBI:456216"/>
        <dbReference type="EC" id="2.7.11.1"/>
    </reaction>
</comment>
<evidence type="ECO:0000256" key="7">
    <source>
        <dbReference type="ARBA" id="ARBA00047899"/>
    </source>
</evidence>
<feature type="compositionally biased region" description="Polar residues" evidence="10">
    <location>
        <begin position="136"/>
        <end position="147"/>
    </location>
</feature>
<dbReference type="GO" id="GO:0042149">
    <property type="term" value="P:cellular response to glucose starvation"/>
    <property type="evidence" value="ECO:0007669"/>
    <property type="project" value="UniProtKB-ARBA"/>
</dbReference>
<feature type="compositionally biased region" description="Polar residues" evidence="10">
    <location>
        <begin position="647"/>
        <end position="658"/>
    </location>
</feature>
<dbReference type="SMART" id="SM00220">
    <property type="entry name" value="S_TKc"/>
    <property type="match status" value="1"/>
</dbReference>